<gene>
    <name evidence="10" type="ORF">QQS35_19280</name>
</gene>
<dbReference type="EMBL" id="JASTZU010000059">
    <property type="protein sequence ID" value="MDL4842582.1"/>
    <property type="molecule type" value="Genomic_DNA"/>
</dbReference>
<evidence type="ECO:0000256" key="6">
    <source>
        <dbReference type="PROSITE-ProRule" id="PRU00284"/>
    </source>
</evidence>
<dbReference type="Gene3D" id="1.10.287.950">
    <property type="entry name" value="Methyl-accepting chemotaxis protein"/>
    <property type="match status" value="1"/>
</dbReference>
<dbReference type="SMART" id="SM00283">
    <property type="entry name" value="MA"/>
    <property type="match status" value="1"/>
</dbReference>
<dbReference type="PANTHER" id="PTHR32089">
    <property type="entry name" value="METHYL-ACCEPTING CHEMOTAXIS PROTEIN MCPB"/>
    <property type="match status" value="1"/>
</dbReference>
<dbReference type="Pfam" id="PF00015">
    <property type="entry name" value="MCPsignal"/>
    <property type="match status" value="1"/>
</dbReference>
<comment type="caution">
    <text evidence="10">The sequence shown here is derived from an EMBL/GenBank/DDBJ whole genome shotgun (WGS) entry which is preliminary data.</text>
</comment>
<evidence type="ECO:0000256" key="1">
    <source>
        <dbReference type="ARBA" id="ARBA00004236"/>
    </source>
</evidence>
<dbReference type="CDD" id="cd06225">
    <property type="entry name" value="HAMP"/>
    <property type="match status" value="1"/>
</dbReference>
<evidence type="ECO:0000259" key="8">
    <source>
        <dbReference type="PROSITE" id="PS50111"/>
    </source>
</evidence>
<evidence type="ECO:0000256" key="7">
    <source>
        <dbReference type="SAM" id="Phobius"/>
    </source>
</evidence>
<dbReference type="PROSITE" id="PS50885">
    <property type="entry name" value="HAMP"/>
    <property type="match status" value="1"/>
</dbReference>
<accession>A0ABT7L9P9</accession>
<dbReference type="Proteomes" id="UP001235343">
    <property type="component" value="Unassembled WGS sequence"/>
</dbReference>
<sequence length="549" mass="60484">MSIKKKLLLNTISIVVLATIIIAFIIFNMLKIQSSNQDQVDILLNIEKFQSEVKSAQQSLSNFSFQGTDALKEETSQSIEKADVLLEQLTSTVDNEKSQEYLNKVTDKYNSWKPNTITAINDRDLSEAKKQSVRINGLLNDTYMLNLYSEEAYQTMQDNLKQQVNFIIIASSVGVVLLIILALIVSNRITSPITKSLKLLAENAEEVAAGNLVVSPINYNKSDELGALNESFTQMVDQLRSLLTSIGGVGKKVETFAINIEEENNVLTEINQQVSISTDELAAGTQTISEDLQDAVTRIEQMDKDFGNNVSYTEQSVAYGSEAIEAVKSGQQAIETQRKLIQENSETTNKIEASTKTFIDYTTKIEHMANTVSEIANQTNLLALNAAIEAARAGEAGKGFAVVADEVRKLAEETSQATNHIFDMVSFIQTGIKEITTEVNRGVTIVEEEQKSMEVTTAAFDNIDHRVTAITSELDLLLKGMQNSKSLGANVLENVESISAVVEESAAGNQQISASTEEQLKAFKNMVKKVTEMRQLTDELNTSVNKFNL</sequence>
<comment type="similarity">
    <text evidence="5">Belongs to the methyl-accepting chemotaxis (MCP) protein family.</text>
</comment>
<protein>
    <submittedName>
        <fullName evidence="10">Methyl-accepting chemotaxis protein</fullName>
    </submittedName>
</protein>
<keyword evidence="4 6" id="KW-0807">Transducer</keyword>
<keyword evidence="3 7" id="KW-0472">Membrane</keyword>
<dbReference type="RefSeq" id="WP_285933872.1">
    <property type="nucleotide sequence ID" value="NZ_JASTZU010000059.1"/>
</dbReference>
<feature type="domain" description="Methyl-accepting transducer" evidence="8">
    <location>
        <begin position="263"/>
        <end position="513"/>
    </location>
</feature>
<keyword evidence="2" id="KW-1003">Cell membrane</keyword>
<proteinExistence type="inferred from homology"/>
<dbReference type="Pfam" id="PF00672">
    <property type="entry name" value="HAMP"/>
    <property type="match status" value="1"/>
</dbReference>
<dbReference type="PROSITE" id="PS50111">
    <property type="entry name" value="CHEMOTAXIS_TRANSDUC_2"/>
    <property type="match status" value="1"/>
</dbReference>
<feature type="domain" description="HAMP" evidence="9">
    <location>
        <begin position="191"/>
        <end position="244"/>
    </location>
</feature>
<feature type="transmembrane region" description="Helical" evidence="7">
    <location>
        <begin position="7"/>
        <end position="30"/>
    </location>
</feature>
<dbReference type="Gene3D" id="6.10.340.10">
    <property type="match status" value="1"/>
</dbReference>
<evidence type="ECO:0000256" key="3">
    <source>
        <dbReference type="ARBA" id="ARBA00023136"/>
    </source>
</evidence>
<name>A0ABT7L9P9_9BACI</name>
<evidence type="ECO:0000256" key="5">
    <source>
        <dbReference type="ARBA" id="ARBA00029447"/>
    </source>
</evidence>
<feature type="transmembrane region" description="Helical" evidence="7">
    <location>
        <begin position="164"/>
        <end position="185"/>
    </location>
</feature>
<evidence type="ECO:0000259" key="9">
    <source>
        <dbReference type="PROSITE" id="PS50885"/>
    </source>
</evidence>
<reference evidence="10 11" key="1">
    <citation type="submission" date="2023-06" db="EMBL/GenBank/DDBJ databases">
        <title>Aquibacillus rhizosphaerae LR5S19.</title>
        <authorList>
            <person name="Sun J.-Q."/>
        </authorList>
    </citation>
    <scope>NUCLEOTIDE SEQUENCE [LARGE SCALE GENOMIC DNA]</scope>
    <source>
        <strain evidence="10 11">LR5S19</strain>
    </source>
</reference>
<dbReference type="InterPro" id="IPR004089">
    <property type="entry name" value="MCPsignal_dom"/>
</dbReference>
<dbReference type="PRINTS" id="PR00260">
    <property type="entry name" value="CHEMTRNSDUCR"/>
</dbReference>
<dbReference type="SUPFAM" id="SSF58104">
    <property type="entry name" value="Methyl-accepting chemotaxis protein (MCP) signaling domain"/>
    <property type="match status" value="1"/>
</dbReference>
<dbReference type="SMART" id="SM00304">
    <property type="entry name" value="HAMP"/>
    <property type="match status" value="1"/>
</dbReference>
<dbReference type="InterPro" id="IPR004090">
    <property type="entry name" value="Chemotax_Me-accpt_rcpt"/>
</dbReference>
<evidence type="ECO:0000313" key="10">
    <source>
        <dbReference type="EMBL" id="MDL4842582.1"/>
    </source>
</evidence>
<keyword evidence="7" id="KW-1133">Transmembrane helix</keyword>
<dbReference type="InterPro" id="IPR003660">
    <property type="entry name" value="HAMP_dom"/>
</dbReference>
<evidence type="ECO:0000256" key="4">
    <source>
        <dbReference type="ARBA" id="ARBA00023224"/>
    </source>
</evidence>
<keyword evidence="7" id="KW-0812">Transmembrane</keyword>
<organism evidence="10 11">
    <name type="scientific">Aquibacillus rhizosphaerae</name>
    <dbReference type="NCBI Taxonomy" id="3051431"/>
    <lineage>
        <taxon>Bacteria</taxon>
        <taxon>Bacillati</taxon>
        <taxon>Bacillota</taxon>
        <taxon>Bacilli</taxon>
        <taxon>Bacillales</taxon>
        <taxon>Bacillaceae</taxon>
        <taxon>Aquibacillus</taxon>
    </lineage>
</organism>
<evidence type="ECO:0000313" key="11">
    <source>
        <dbReference type="Proteomes" id="UP001235343"/>
    </source>
</evidence>
<dbReference type="PANTHER" id="PTHR32089:SF112">
    <property type="entry name" value="LYSOZYME-LIKE PROTEIN-RELATED"/>
    <property type="match status" value="1"/>
</dbReference>
<evidence type="ECO:0000256" key="2">
    <source>
        <dbReference type="ARBA" id="ARBA00022475"/>
    </source>
</evidence>
<comment type="subcellular location">
    <subcellularLocation>
        <location evidence="1">Cell membrane</location>
    </subcellularLocation>
</comment>
<keyword evidence="11" id="KW-1185">Reference proteome</keyword>